<dbReference type="Pfam" id="PF00512">
    <property type="entry name" value="HisKA"/>
    <property type="match status" value="1"/>
</dbReference>
<dbReference type="Gene3D" id="3.30.565.10">
    <property type="entry name" value="Histidine kinase-like ATPase, C-terminal domain"/>
    <property type="match status" value="1"/>
</dbReference>
<evidence type="ECO:0000313" key="12">
    <source>
        <dbReference type="Proteomes" id="UP000716906"/>
    </source>
</evidence>
<dbReference type="InterPro" id="IPR050351">
    <property type="entry name" value="BphY/WalK/GraS-like"/>
</dbReference>
<keyword evidence="9" id="KW-0812">Transmembrane</keyword>
<dbReference type="PRINTS" id="PR00344">
    <property type="entry name" value="BCTRLSENSOR"/>
</dbReference>
<keyword evidence="5" id="KW-0808">Transferase</keyword>
<dbReference type="SUPFAM" id="SSF55874">
    <property type="entry name" value="ATPase domain of HSP90 chaperone/DNA topoisomerase II/histidine kinase"/>
    <property type="match status" value="1"/>
</dbReference>
<evidence type="ECO:0000256" key="8">
    <source>
        <dbReference type="SAM" id="Coils"/>
    </source>
</evidence>
<reference evidence="11 12" key="1">
    <citation type="journal article" date="2021" name="Sci. Rep.">
        <title>The distribution of antibiotic resistance genes in chicken gut microbiota commensals.</title>
        <authorList>
            <person name="Juricova H."/>
            <person name="Matiasovicova J."/>
            <person name="Kubasova T."/>
            <person name="Cejkova D."/>
            <person name="Rychlik I."/>
        </authorList>
    </citation>
    <scope>NUCLEOTIDE SEQUENCE [LARGE SCALE GENOMIC DNA]</scope>
    <source>
        <strain evidence="11 12">An773</strain>
    </source>
</reference>
<dbReference type="InterPro" id="IPR004358">
    <property type="entry name" value="Sig_transdc_His_kin-like_C"/>
</dbReference>
<dbReference type="EMBL" id="JACLYY010000015">
    <property type="protein sequence ID" value="MBM6739018.1"/>
    <property type="molecule type" value="Genomic_DNA"/>
</dbReference>
<dbReference type="SUPFAM" id="SSF47384">
    <property type="entry name" value="Homodimeric domain of signal transducing histidine kinase"/>
    <property type="match status" value="1"/>
</dbReference>
<sequence>MTFFRNRDIRLQCAVFAGMILAGASLSLLTVREAVLPVLLAGCASWGMSLLFAWKRYRAVRRLGEELDGILHGEQQGDKSGSEAKLQHFREGDLEVLRDEIEKLLTRLNQQSALLEEDKRRLSEALADISHQIRTPLTSLNLQAERLRSPALGEEEKRALLREMTGMLSRISWLVETLLKLSRLDAGMVRLKKEEFLAEELVREALRPFEISMELHSQICVRELEPGTVIQGDYTWTLEAVQNVIKNALEHTPEDGKVWVRARSTPLFAEIQVTDSGKGISERDLPHVFERFYRGESAAAGSFGIGLALARSILAGQDGVIRAGNSQGKGGQFTMRFYR</sequence>
<dbReference type="CDD" id="cd00075">
    <property type="entry name" value="HATPase"/>
    <property type="match status" value="1"/>
</dbReference>
<comment type="caution">
    <text evidence="11">The sequence shown here is derived from an EMBL/GenBank/DDBJ whole genome shotgun (WGS) entry which is preliminary data.</text>
</comment>
<evidence type="ECO:0000256" key="3">
    <source>
        <dbReference type="ARBA" id="ARBA00012438"/>
    </source>
</evidence>
<dbReference type="Gene3D" id="1.10.287.130">
    <property type="match status" value="1"/>
</dbReference>
<feature type="domain" description="Histidine kinase" evidence="10">
    <location>
        <begin position="128"/>
        <end position="339"/>
    </location>
</feature>
<keyword evidence="8" id="KW-0175">Coiled coil</keyword>
<dbReference type="InterPro" id="IPR036890">
    <property type="entry name" value="HATPase_C_sf"/>
</dbReference>
<gene>
    <name evidence="11" type="ORF">H7U36_13085</name>
</gene>
<dbReference type="Proteomes" id="UP000716906">
    <property type="component" value="Unassembled WGS sequence"/>
</dbReference>
<keyword evidence="7" id="KW-0902">Two-component regulatory system</keyword>
<evidence type="ECO:0000256" key="4">
    <source>
        <dbReference type="ARBA" id="ARBA00022553"/>
    </source>
</evidence>
<feature type="coiled-coil region" evidence="8">
    <location>
        <begin position="94"/>
        <end position="128"/>
    </location>
</feature>
<dbReference type="InterPro" id="IPR005467">
    <property type="entry name" value="His_kinase_dom"/>
</dbReference>
<evidence type="ECO:0000259" key="10">
    <source>
        <dbReference type="PROSITE" id="PS50109"/>
    </source>
</evidence>
<dbReference type="InterPro" id="IPR036097">
    <property type="entry name" value="HisK_dim/P_sf"/>
</dbReference>
<dbReference type="EC" id="2.7.13.3" evidence="3"/>
<dbReference type="PANTHER" id="PTHR45453">
    <property type="entry name" value="PHOSPHATE REGULON SENSOR PROTEIN PHOR"/>
    <property type="match status" value="1"/>
</dbReference>
<keyword evidence="12" id="KW-1185">Reference proteome</keyword>
<evidence type="ECO:0000313" key="11">
    <source>
        <dbReference type="EMBL" id="MBM6739018.1"/>
    </source>
</evidence>
<evidence type="ECO:0000256" key="7">
    <source>
        <dbReference type="ARBA" id="ARBA00023012"/>
    </source>
</evidence>
<dbReference type="SMART" id="SM00387">
    <property type="entry name" value="HATPase_c"/>
    <property type="match status" value="1"/>
</dbReference>
<evidence type="ECO:0000256" key="2">
    <source>
        <dbReference type="ARBA" id="ARBA00004370"/>
    </source>
</evidence>
<keyword evidence="4" id="KW-0597">Phosphoprotein</keyword>
<proteinExistence type="predicted"/>
<evidence type="ECO:0000256" key="5">
    <source>
        <dbReference type="ARBA" id="ARBA00022679"/>
    </source>
</evidence>
<evidence type="ECO:0000256" key="1">
    <source>
        <dbReference type="ARBA" id="ARBA00000085"/>
    </source>
</evidence>
<protein>
    <recommendedName>
        <fullName evidence="3">histidine kinase</fullName>
        <ecNumber evidence="3">2.7.13.3</ecNumber>
    </recommendedName>
</protein>
<dbReference type="RefSeq" id="WP_205156296.1">
    <property type="nucleotide sequence ID" value="NZ_JACLYY010000015.1"/>
</dbReference>
<keyword evidence="6 11" id="KW-0418">Kinase</keyword>
<keyword evidence="9" id="KW-0472">Membrane</keyword>
<dbReference type="Pfam" id="PF02518">
    <property type="entry name" value="HATPase_c"/>
    <property type="match status" value="1"/>
</dbReference>
<dbReference type="SMART" id="SM00388">
    <property type="entry name" value="HisKA"/>
    <property type="match status" value="1"/>
</dbReference>
<dbReference type="PANTHER" id="PTHR45453:SF1">
    <property type="entry name" value="PHOSPHATE REGULON SENSOR PROTEIN PHOR"/>
    <property type="match status" value="1"/>
</dbReference>
<dbReference type="GO" id="GO:0016301">
    <property type="term" value="F:kinase activity"/>
    <property type="evidence" value="ECO:0007669"/>
    <property type="project" value="UniProtKB-KW"/>
</dbReference>
<keyword evidence="9" id="KW-1133">Transmembrane helix</keyword>
<evidence type="ECO:0000256" key="9">
    <source>
        <dbReference type="SAM" id="Phobius"/>
    </source>
</evidence>
<dbReference type="InterPro" id="IPR003661">
    <property type="entry name" value="HisK_dim/P_dom"/>
</dbReference>
<comment type="catalytic activity">
    <reaction evidence="1">
        <text>ATP + protein L-histidine = ADP + protein N-phospho-L-histidine.</text>
        <dbReference type="EC" id="2.7.13.3"/>
    </reaction>
</comment>
<dbReference type="PROSITE" id="PS50109">
    <property type="entry name" value="HIS_KIN"/>
    <property type="match status" value="1"/>
</dbReference>
<feature type="transmembrane region" description="Helical" evidence="9">
    <location>
        <begin position="34"/>
        <end position="54"/>
    </location>
</feature>
<organism evidence="11 12">
    <name type="scientific">Faecalicatena fissicatena</name>
    <dbReference type="NCBI Taxonomy" id="290055"/>
    <lineage>
        <taxon>Bacteria</taxon>
        <taxon>Bacillati</taxon>
        <taxon>Bacillota</taxon>
        <taxon>Clostridia</taxon>
        <taxon>Lachnospirales</taxon>
        <taxon>Lachnospiraceae</taxon>
        <taxon>Faecalicatena</taxon>
    </lineage>
</organism>
<evidence type="ECO:0000256" key="6">
    <source>
        <dbReference type="ARBA" id="ARBA00022777"/>
    </source>
</evidence>
<accession>A0ABS2EBK3</accession>
<dbReference type="CDD" id="cd00082">
    <property type="entry name" value="HisKA"/>
    <property type="match status" value="1"/>
</dbReference>
<name>A0ABS2EBK3_9FIRM</name>
<dbReference type="InterPro" id="IPR003594">
    <property type="entry name" value="HATPase_dom"/>
</dbReference>
<feature type="transmembrane region" description="Helical" evidence="9">
    <location>
        <begin position="9"/>
        <end position="28"/>
    </location>
</feature>
<comment type="subcellular location">
    <subcellularLocation>
        <location evidence="2">Membrane</location>
    </subcellularLocation>
</comment>